<dbReference type="EMBL" id="JALLPJ020001176">
    <property type="protein sequence ID" value="KAL3774830.1"/>
    <property type="molecule type" value="Genomic_DNA"/>
</dbReference>
<evidence type="ECO:0000313" key="2">
    <source>
        <dbReference type="Proteomes" id="UP001530400"/>
    </source>
</evidence>
<sequence length="128" mass="14756">MMERQKNGQKKGWIQDQDIVGQMGLAKTTIRKIFAGMPDKYHNMKSGTQIYNAHQKLVIITGNIWKSDDELMVTSDEFWVEHPACLYILTVKADIIPVLQRSVLMLLLVVHQLGLKYATRQKKEKEEA</sequence>
<reference evidence="1 2" key="1">
    <citation type="submission" date="2024-10" db="EMBL/GenBank/DDBJ databases">
        <title>Updated reference genomes for cyclostephanoid diatoms.</title>
        <authorList>
            <person name="Roberts W.R."/>
            <person name="Alverson A.J."/>
        </authorList>
    </citation>
    <scope>NUCLEOTIDE SEQUENCE [LARGE SCALE GENOMIC DNA]</scope>
    <source>
        <strain evidence="1 2">AJA010-31</strain>
    </source>
</reference>
<organism evidence="1 2">
    <name type="scientific">Cyclotella atomus</name>
    <dbReference type="NCBI Taxonomy" id="382360"/>
    <lineage>
        <taxon>Eukaryota</taxon>
        <taxon>Sar</taxon>
        <taxon>Stramenopiles</taxon>
        <taxon>Ochrophyta</taxon>
        <taxon>Bacillariophyta</taxon>
        <taxon>Coscinodiscophyceae</taxon>
        <taxon>Thalassiosirophycidae</taxon>
        <taxon>Stephanodiscales</taxon>
        <taxon>Stephanodiscaceae</taxon>
        <taxon>Cyclotella</taxon>
    </lineage>
</organism>
<dbReference type="Proteomes" id="UP001530400">
    <property type="component" value="Unassembled WGS sequence"/>
</dbReference>
<proteinExistence type="predicted"/>
<dbReference type="AlphaFoldDB" id="A0ABD3NG17"/>
<protein>
    <submittedName>
        <fullName evidence="1">Uncharacterized protein</fullName>
    </submittedName>
</protein>
<keyword evidence="2" id="KW-1185">Reference proteome</keyword>
<accession>A0ABD3NG17</accession>
<name>A0ABD3NG17_9STRA</name>
<gene>
    <name evidence="1" type="ORF">ACHAWO_003539</name>
</gene>
<evidence type="ECO:0000313" key="1">
    <source>
        <dbReference type="EMBL" id="KAL3774830.1"/>
    </source>
</evidence>
<comment type="caution">
    <text evidence="1">The sequence shown here is derived from an EMBL/GenBank/DDBJ whole genome shotgun (WGS) entry which is preliminary data.</text>
</comment>